<protein>
    <recommendedName>
        <fullName evidence="12">Peptidase M3A/M3B catalytic domain-containing protein</fullName>
    </recommendedName>
</protein>
<dbReference type="Proteomes" id="UP001165122">
    <property type="component" value="Unassembled WGS sequence"/>
</dbReference>
<keyword evidence="8 10" id="KW-0482">Metalloprotease</keyword>
<keyword evidence="4 10" id="KW-0479">Metal-binding</keyword>
<accession>A0A9W7BZ40</accession>
<evidence type="ECO:0000256" key="11">
    <source>
        <dbReference type="SAM" id="MobiDB-lite"/>
    </source>
</evidence>
<evidence type="ECO:0000313" key="14">
    <source>
        <dbReference type="Proteomes" id="UP001165122"/>
    </source>
</evidence>
<dbReference type="InterPro" id="IPR001567">
    <property type="entry name" value="Pept_M3A_M3B_dom"/>
</dbReference>
<feature type="domain" description="Peptidase M3A/M3B catalytic" evidence="12">
    <location>
        <begin position="261"/>
        <end position="692"/>
    </location>
</feature>
<keyword evidence="3 10" id="KW-0645">Protease</keyword>
<dbReference type="GO" id="GO:0004222">
    <property type="term" value="F:metalloendopeptidase activity"/>
    <property type="evidence" value="ECO:0007669"/>
    <property type="project" value="InterPro"/>
</dbReference>
<name>A0A9W7BZ40_9STRA</name>
<dbReference type="GO" id="GO:0006518">
    <property type="term" value="P:peptide metabolic process"/>
    <property type="evidence" value="ECO:0007669"/>
    <property type="project" value="TreeGrafter"/>
</dbReference>
<evidence type="ECO:0000256" key="1">
    <source>
        <dbReference type="ARBA" id="ARBA00004173"/>
    </source>
</evidence>
<dbReference type="CDD" id="cd06457">
    <property type="entry name" value="M3A_MIP"/>
    <property type="match status" value="1"/>
</dbReference>
<evidence type="ECO:0000256" key="7">
    <source>
        <dbReference type="ARBA" id="ARBA00022946"/>
    </source>
</evidence>
<keyword evidence="7" id="KW-0809">Transit peptide</keyword>
<evidence type="ECO:0000256" key="4">
    <source>
        <dbReference type="ARBA" id="ARBA00022723"/>
    </source>
</evidence>
<evidence type="ECO:0000256" key="8">
    <source>
        <dbReference type="ARBA" id="ARBA00023049"/>
    </source>
</evidence>
<organism evidence="13 14">
    <name type="scientific">Triparma laevis f. longispina</name>
    <dbReference type="NCBI Taxonomy" id="1714387"/>
    <lineage>
        <taxon>Eukaryota</taxon>
        <taxon>Sar</taxon>
        <taxon>Stramenopiles</taxon>
        <taxon>Ochrophyta</taxon>
        <taxon>Bolidophyceae</taxon>
        <taxon>Parmales</taxon>
        <taxon>Triparmaceae</taxon>
        <taxon>Triparma</taxon>
    </lineage>
</organism>
<dbReference type="GO" id="GO:0005739">
    <property type="term" value="C:mitochondrion"/>
    <property type="evidence" value="ECO:0007669"/>
    <property type="project" value="UniProtKB-SubCell"/>
</dbReference>
<keyword evidence="6 10" id="KW-0862">Zinc</keyword>
<dbReference type="Pfam" id="PF01432">
    <property type="entry name" value="Peptidase_M3"/>
    <property type="match status" value="1"/>
</dbReference>
<evidence type="ECO:0000256" key="3">
    <source>
        <dbReference type="ARBA" id="ARBA00022670"/>
    </source>
</evidence>
<sequence length="696" mass="78872">MLRPALHLPARAFKQCLPLRFSPLRHLTSNSSSSSQSRPLLNLPGYTTPDSFLEQSNTAIKECTALRSDLLNSVNSDDKNGTSTSSSLLLNLHRLDTISNTICAVIDLTELIRNVHTSPVWRSKANESFGILYSFISELNSDQQLYDCVKKIEEKGVKHFNYEESRMISLLRSEFESDGIHLPDEKRKEIVNLKNDLMDLESEFQNNIIEGRNIYAVHSREIKALNFDGGVLEQLRGHLGRTVRDEETVLTTDNYFTSSILKYEPSPSLRRETYIQSNTVSPQNLLVLSDLRSLRHEISLTLGFPSHSDKTINDKMAGNRTNVLNFLQTQMSSTQSGYKREMEILTDKKFELEGNRIIKPWDIPYYVNICKENSTVTNMDYSEYLTVSNCLNGMKNVCGELLGVSMFEEKVEVGEGWCESLIKFNFSDKDEGNHLGTLYLDLFPREGKYNHAAHFTVRCGCSYLKGADLKSQKPVVAVVANLGSGDGLENSISHNEAETLFHEFGHAMHSIMSRTKFQHMSGTRGPVDFVETPSHIMEYFVRDWRSLKEFAVRRDGKVIEEEDVKEGERIKGMFKNLEKRQQTLYSEYDQVLFGPTVMDDMDSGVILENLHGKYGMPYAHGTHWQSTFGHLNTYGAAYYAYPWAQGIAGNIYNEMSKVGLMNRESGEKFGSLLRPGGSKDPFQLVEDSLGRPWSGA</sequence>
<dbReference type="PANTHER" id="PTHR11804">
    <property type="entry name" value="PROTEASE M3 THIMET OLIGOPEPTIDASE-RELATED"/>
    <property type="match status" value="1"/>
</dbReference>
<evidence type="ECO:0000256" key="5">
    <source>
        <dbReference type="ARBA" id="ARBA00022801"/>
    </source>
</evidence>
<comment type="similarity">
    <text evidence="2 10">Belongs to the peptidase M3 family.</text>
</comment>
<dbReference type="OrthoDB" id="17530at2759"/>
<dbReference type="InterPro" id="IPR024077">
    <property type="entry name" value="Neurolysin/TOP_dom2"/>
</dbReference>
<dbReference type="Gene3D" id="3.40.390.10">
    <property type="entry name" value="Collagenase (Catalytic Domain)"/>
    <property type="match status" value="1"/>
</dbReference>
<evidence type="ECO:0000259" key="12">
    <source>
        <dbReference type="Pfam" id="PF01432"/>
    </source>
</evidence>
<evidence type="ECO:0000256" key="10">
    <source>
        <dbReference type="RuleBase" id="RU003435"/>
    </source>
</evidence>
<dbReference type="EMBL" id="BRXW01000002">
    <property type="protein sequence ID" value="GMH98991.1"/>
    <property type="molecule type" value="Genomic_DNA"/>
</dbReference>
<dbReference type="AlphaFoldDB" id="A0A9W7BZ40"/>
<dbReference type="Gene3D" id="1.10.1370.10">
    <property type="entry name" value="Neurolysin, domain 3"/>
    <property type="match status" value="1"/>
</dbReference>
<evidence type="ECO:0000313" key="13">
    <source>
        <dbReference type="EMBL" id="GMH98991.1"/>
    </source>
</evidence>
<keyword evidence="14" id="KW-1185">Reference proteome</keyword>
<dbReference type="PANTHER" id="PTHR11804:SF79">
    <property type="entry name" value="MITOCHONDRIAL INTERMEDIATE PEPTIDASE"/>
    <property type="match status" value="1"/>
</dbReference>
<dbReference type="InterPro" id="IPR033851">
    <property type="entry name" value="M3A_MIP"/>
</dbReference>
<comment type="cofactor">
    <cofactor evidence="10">
        <name>Zn(2+)</name>
        <dbReference type="ChEBI" id="CHEBI:29105"/>
    </cofactor>
    <text evidence="10">Binds 1 zinc ion.</text>
</comment>
<feature type="region of interest" description="Disordered" evidence="11">
    <location>
        <begin position="672"/>
        <end position="696"/>
    </location>
</feature>
<gene>
    <name evidence="13" type="ORF">TrLO_g6912</name>
</gene>
<comment type="caution">
    <text evidence="13">The sequence shown here is derived from an EMBL/GenBank/DDBJ whole genome shotgun (WGS) entry which is preliminary data.</text>
</comment>
<keyword evidence="9" id="KW-0496">Mitochondrion</keyword>
<dbReference type="SUPFAM" id="SSF55486">
    <property type="entry name" value="Metalloproteases ('zincins'), catalytic domain"/>
    <property type="match status" value="1"/>
</dbReference>
<keyword evidence="5 10" id="KW-0378">Hydrolase</keyword>
<evidence type="ECO:0000256" key="9">
    <source>
        <dbReference type="ARBA" id="ARBA00023128"/>
    </source>
</evidence>
<comment type="subcellular location">
    <subcellularLocation>
        <location evidence="1">Mitochondrion</location>
    </subcellularLocation>
</comment>
<evidence type="ECO:0000256" key="2">
    <source>
        <dbReference type="ARBA" id="ARBA00006040"/>
    </source>
</evidence>
<dbReference type="GO" id="GO:0006508">
    <property type="term" value="P:proteolysis"/>
    <property type="evidence" value="ECO:0007669"/>
    <property type="project" value="UniProtKB-KW"/>
</dbReference>
<reference evidence="14" key="1">
    <citation type="journal article" date="2023" name="Commun. Biol.">
        <title>Genome analysis of Parmales, the sister group of diatoms, reveals the evolutionary specialization of diatoms from phago-mixotrophs to photoautotrophs.</title>
        <authorList>
            <person name="Ban H."/>
            <person name="Sato S."/>
            <person name="Yoshikawa S."/>
            <person name="Yamada K."/>
            <person name="Nakamura Y."/>
            <person name="Ichinomiya M."/>
            <person name="Sato N."/>
            <person name="Blanc-Mathieu R."/>
            <person name="Endo H."/>
            <person name="Kuwata A."/>
            <person name="Ogata H."/>
        </authorList>
    </citation>
    <scope>NUCLEOTIDE SEQUENCE [LARGE SCALE GENOMIC DNA]</scope>
    <source>
        <strain evidence="14">NIES 3700</strain>
    </source>
</reference>
<dbReference type="InterPro" id="IPR024079">
    <property type="entry name" value="MetalloPept_cat_dom_sf"/>
</dbReference>
<dbReference type="GO" id="GO:0046872">
    <property type="term" value="F:metal ion binding"/>
    <property type="evidence" value="ECO:0007669"/>
    <property type="project" value="UniProtKB-UniRule"/>
</dbReference>
<proteinExistence type="inferred from homology"/>
<evidence type="ECO:0000256" key="6">
    <source>
        <dbReference type="ARBA" id="ARBA00022833"/>
    </source>
</evidence>
<dbReference type="InterPro" id="IPR045090">
    <property type="entry name" value="Pept_M3A_M3B"/>
</dbReference>